<organism evidence="1">
    <name type="scientific">Ophidiomyces ophidiicola</name>
    <dbReference type="NCBI Taxonomy" id="1387563"/>
    <lineage>
        <taxon>Eukaryota</taxon>
        <taxon>Fungi</taxon>
        <taxon>Dikarya</taxon>
        <taxon>Ascomycota</taxon>
        <taxon>Pezizomycotina</taxon>
        <taxon>Eurotiomycetes</taxon>
        <taxon>Eurotiomycetidae</taxon>
        <taxon>Onygenales</taxon>
        <taxon>Onygenaceae</taxon>
        <taxon>Ophidiomyces</taxon>
    </lineage>
</organism>
<protein>
    <submittedName>
        <fullName evidence="1">Uncharacterized protein</fullName>
    </submittedName>
</protein>
<evidence type="ECO:0000313" key="1">
    <source>
        <dbReference type="EMBL" id="KAI2385833.1"/>
    </source>
</evidence>
<sequence length="201" mass="23022">MFSDFFFLSWRVGQLITLIPPIGMLAWFVDGFVKANMLTPTYILVMFIVTVLAGVWALETLVRFSSTKRSAIFVAFVDLCFFGAFVAAVYLLRGIIDENCNNFYRSPFLATLGPFGFWGQRSGNPLSQDPKKVCSMLKATFAFGILNTMSFFFTAVFAYFMFNHELTHGGKRSRRGSHSSRRERHHHRHRSSSARRTDYHV</sequence>
<name>A0ACB8UVJ7_9EURO</name>
<reference evidence="1" key="1">
    <citation type="journal article" date="2022" name="bioRxiv">
        <title>Population genetic analysis of Ophidiomyces ophidiicola, the causative agent of snake fungal disease, indicates recent introductions to the USA.</title>
        <authorList>
            <person name="Ladner J.T."/>
            <person name="Palmer J.M."/>
            <person name="Ettinger C.L."/>
            <person name="Stajich J.E."/>
            <person name="Farrell T.M."/>
            <person name="Glorioso B.M."/>
            <person name="Lawson B."/>
            <person name="Price S.J."/>
            <person name="Stengle A.G."/>
            <person name="Grear D.A."/>
            <person name="Lorch J.M."/>
        </authorList>
    </citation>
    <scope>NUCLEOTIDE SEQUENCE</scope>
    <source>
        <strain evidence="1">NWHC 24266-5</strain>
    </source>
</reference>
<dbReference type="EMBL" id="JALBCA010000054">
    <property type="protein sequence ID" value="KAI2385833.1"/>
    <property type="molecule type" value="Genomic_DNA"/>
</dbReference>
<gene>
    <name evidence="1" type="ORF">LOY88_003922</name>
</gene>
<accession>A0ACB8UVJ7</accession>
<proteinExistence type="predicted"/>
<comment type="caution">
    <text evidence="1">The sequence shown here is derived from an EMBL/GenBank/DDBJ whole genome shotgun (WGS) entry which is preliminary data.</text>
</comment>